<proteinExistence type="predicted"/>
<protein>
    <submittedName>
        <fullName evidence="2">Uncharacterized protein</fullName>
    </submittedName>
</protein>
<reference evidence="2 3" key="1">
    <citation type="journal article" date="2011" name="Genome Res.">
        <title>Comparative genomics of citric-acid-producing Aspergillus niger ATCC 1015 versus enzyme-producing CBS 513.88.</title>
        <authorList>
            <person name="Andersen M.R."/>
            <person name="Salazar M.P."/>
            <person name="Schaap P.J."/>
            <person name="van de Vondervoort P.J."/>
            <person name="Culley D."/>
            <person name="Thykaer J."/>
            <person name="Frisvad J.C."/>
            <person name="Nielsen K.F."/>
            <person name="Albang R."/>
            <person name="Albermann K."/>
            <person name="Berka R.M."/>
            <person name="Braus G.H."/>
            <person name="Braus-Stromeyer S.A."/>
            <person name="Corrochano L.M."/>
            <person name="Dai Z."/>
            <person name="van Dijck P.W."/>
            <person name="Hofmann G."/>
            <person name="Lasure L.L."/>
            <person name="Magnuson J.K."/>
            <person name="Menke H."/>
            <person name="Meijer M."/>
            <person name="Meijer S.L."/>
            <person name="Nielsen J.B."/>
            <person name="Nielsen M.L."/>
            <person name="van Ooyen A.J."/>
            <person name="Pel H.J."/>
            <person name="Poulsen L."/>
            <person name="Samson R.A."/>
            <person name="Stam H."/>
            <person name="Tsang A."/>
            <person name="van den Brink J.M."/>
            <person name="Atkins A."/>
            <person name="Aerts A."/>
            <person name="Shapiro H."/>
            <person name="Pangilinan J."/>
            <person name="Salamov A."/>
            <person name="Lou Y."/>
            <person name="Lindquist E."/>
            <person name="Lucas S."/>
            <person name="Grimwood J."/>
            <person name="Grigoriev I.V."/>
            <person name="Kubicek C.P."/>
            <person name="Martinez D."/>
            <person name="van Peij N.N."/>
            <person name="Roubos J.A."/>
            <person name="Nielsen J."/>
            <person name="Baker S.E."/>
        </authorList>
    </citation>
    <scope>NUCLEOTIDE SEQUENCE [LARGE SCALE GENOMIC DNA]</scope>
    <source>
        <strain evidence="3">ATCC 1015 / CBS 113.46 / FGSC A1144 / LSHB Ac4 / NCTC 3858a / NRRL 328 / USDA 3528.7</strain>
    </source>
</reference>
<accession>G3YDC4</accession>
<evidence type="ECO:0000313" key="2">
    <source>
        <dbReference type="EMBL" id="EHA18791.1"/>
    </source>
</evidence>
<feature type="region of interest" description="Disordered" evidence="1">
    <location>
        <begin position="1"/>
        <end position="41"/>
    </location>
</feature>
<organism evidence="2 3">
    <name type="scientific">Aspergillus niger (strain ATCC 1015 / CBS 113.46 / FGSC A1144 / LSHB Ac4 / NCTC 3858a / NRRL 328 / USDA 3528.7)</name>
    <dbReference type="NCBI Taxonomy" id="380704"/>
    <lineage>
        <taxon>Eukaryota</taxon>
        <taxon>Fungi</taxon>
        <taxon>Dikarya</taxon>
        <taxon>Ascomycota</taxon>
        <taxon>Pezizomycotina</taxon>
        <taxon>Eurotiomycetes</taxon>
        <taxon>Eurotiomycetidae</taxon>
        <taxon>Eurotiales</taxon>
        <taxon>Aspergillaceae</taxon>
        <taxon>Aspergillus</taxon>
        <taxon>Aspergillus subgen. Circumdati</taxon>
    </lineage>
</organism>
<dbReference type="HOGENOM" id="CLU_1038194_0_0_1"/>
<comment type="caution">
    <text evidence="2">The sequence shown here is derived from an EMBL/GenBank/DDBJ whole genome shotgun (WGS) entry which is preliminary data.</text>
</comment>
<evidence type="ECO:0000313" key="3">
    <source>
        <dbReference type="Proteomes" id="UP000009038"/>
    </source>
</evidence>
<dbReference type="Proteomes" id="UP000009038">
    <property type="component" value="Unassembled WGS sequence"/>
</dbReference>
<evidence type="ECO:0000256" key="1">
    <source>
        <dbReference type="SAM" id="MobiDB-lite"/>
    </source>
</evidence>
<dbReference type="EMBL" id="ACJE01000020">
    <property type="protein sequence ID" value="EHA18791.1"/>
    <property type="molecule type" value="Genomic_DNA"/>
</dbReference>
<name>G3YDC4_ASPNA</name>
<dbReference type="VEuPathDB" id="FungiDB:ASPNIDRAFT2_42609"/>
<dbReference type="OrthoDB" id="10639913at2759"/>
<sequence length="268" mass="28773">MHPRSPSNSYMMRKPKIVRHNADDIDPPGVYSQTSRMESPPSKIMISARKKPEKPCAQGRESQAQRASVLAELMRAIIGGSLHPAVVASSGARNHHIVQWRDAPIQHWHCVTEGAGFSFQGLSCVSDGGRGDPIWGQRTNISASRSCVGYSPGASIAHGKLTLADGGSDQALWRWVGSDAAGHERARQPNSSLASQSSLPDFPLASDQKLSRCYPPLSASHPTADILSIANSASKIIWKTYMRAFCRLTASKDDAETSLSSASSAPNT</sequence>
<dbReference type="AlphaFoldDB" id="G3YDC4"/>
<feature type="compositionally biased region" description="Polar residues" evidence="1">
    <location>
        <begin position="1"/>
        <end position="10"/>
    </location>
</feature>
<gene>
    <name evidence="2" type="ORF">ASPNIDRAFT_42609</name>
</gene>